<protein>
    <recommendedName>
        <fullName evidence="6">RING-type domain-containing protein</fullName>
    </recommendedName>
</protein>
<keyword evidence="2 4" id="KW-0863">Zinc-finger</keyword>
<evidence type="ECO:0000259" key="6">
    <source>
        <dbReference type="PROSITE" id="PS50089"/>
    </source>
</evidence>
<dbReference type="OrthoDB" id="527344at2759"/>
<dbReference type="GO" id="GO:0008270">
    <property type="term" value="F:zinc ion binding"/>
    <property type="evidence" value="ECO:0007669"/>
    <property type="project" value="UniProtKB-KW"/>
</dbReference>
<dbReference type="AlphaFoldDB" id="A0A550BVS0"/>
<organism evidence="7 8">
    <name type="scientific">Schizophyllum amplum</name>
    <dbReference type="NCBI Taxonomy" id="97359"/>
    <lineage>
        <taxon>Eukaryota</taxon>
        <taxon>Fungi</taxon>
        <taxon>Dikarya</taxon>
        <taxon>Basidiomycota</taxon>
        <taxon>Agaricomycotina</taxon>
        <taxon>Agaricomycetes</taxon>
        <taxon>Agaricomycetidae</taxon>
        <taxon>Agaricales</taxon>
        <taxon>Schizophyllaceae</taxon>
        <taxon>Schizophyllum</taxon>
    </lineage>
</organism>
<dbReference type="InterPro" id="IPR013083">
    <property type="entry name" value="Znf_RING/FYVE/PHD"/>
</dbReference>
<evidence type="ECO:0000256" key="2">
    <source>
        <dbReference type="ARBA" id="ARBA00022771"/>
    </source>
</evidence>
<evidence type="ECO:0000256" key="3">
    <source>
        <dbReference type="ARBA" id="ARBA00022833"/>
    </source>
</evidence>
<evidence type="ECO:0000256" key="5">
    <source>
        <dbReference type="SAM" id="MobiDB-lite"/>
    </source>
</evidence>
<proteinExistence type="predicted"/>
<comment type="caution">
    <text evidence="7">The sequence shown here is derived from an EMBL/GenBank/DDBJ whole genome shotgun (WGS) entry which is preliminary data.</text>
</comment>
<dbReference type="InterPro" id="IPR001841">
    <property type="entry name" value="Znf_RING"/>
</dbReference>
<keyword evidence="8" id="KW-1185">Reference proteome</keyword>
<gene>
    <name evidence="7" type="ORF">BD626DRAFT_575472</name>
</gene>
<dbReference type="InterPro" id="IPR017907">
    <property type="entry name" value="Znf_RING_CS"/>
</dbReference>
<dbReference type="PROSITE" id="PS50089">
    <property type="entry name" value="ZF_RING_2"/>
    <property type="match status" value="1"/>
</dbReference>
<dbReference type="EMBL" id="VDMD01000064">
    <property type="protein sequence ID" value="TRM56613.1"/>
    <property type="molecule type" value="Genomic_DNA"/>
</dbReference>
<keyword evidence="1" id="KW-0479">Metal-binding</keyword>
<dbReference type="Gene3D" id="3.30.40.10">
    <property type="entry name" value="Zinc/RING finger domain, C3HC4 (zinc finger)"/>
    <property type="match status" value="1"/>
</dbReference>
<evidence type="ECO:0000313" key="7">
    <source>
        <dbReference type="EMBL" id="TRM56613.1"/>
    </source>
</evidence>
<keyword evidence="3" id="KW-0862">Zinc</keyword>
<feature type="region of interest" description="Disordered" evidence="5">
    <location>
        <begin position="1"/>
        <end position="50"/>
    </location>
</feature>
<reference evidence="7 8" key="1">
    <citation type="journal article" date="2019" name="New Phytol.">
        <title>Comparative genomics reveals unique wood-decay strategies and fruiting body development in the Schizophyllaceae.</title>
        <authorList>
            <person name="Almasi E."/>
            <person name="Sahu N."/>
            <person name="Krizsan K."/>
            <person name="Balint B."/>
            <person name="Kovacs G.M."/>
            <person name="Kiss B."/>
            <person name="Cseklye J."/>
            <person name="Drula E."/>
            <person name="Henrissat B."/>
            <person name="Nagy I."/>
            <person name="Chovatia M."/>
            <person name="Adam C."/>
            <person name="LaButti K."/>
            <person name="Lipzen A."/>
            <person name="Riley R."/>
            <person name="Grigoriev I.V."/>
            <person name="Nagy L.G."/>
        </authorList>
    </citation>
    <scope>NUCLEOTIDE SEQUENCE [LARGE SCALE GENOMIC DNA]</scope>
    <source>
        <strain evidence="7 8">NL-1724</strain>
    </source>
</reference>
<evidence type="ECO:0000313" key="8">
    <source>
        <dbReference type="Proteomes" id="UP000320762"/>
    </source>
</evidence>
<evidence type="ECO:0000256" key="1">
    <source>
        <dbReference type="ARBA" id="ARBA00022723"/>
    </source>
</evidence>
<name>A0A550BVS0_9AGAR</name>
<evidence type="ECO:0000256" key="4">
    <source>
        <dbReference type="PROSITE-ProRule" id="PRU00175"/>
    </source>
</evidence>
<dbReference type="InterPro" id="IPR018957">
    <property type="entry name" value="Znf_C3HC4_RING-type"/>
</dbReference>
<accession>A0A550BVS0</accession>
<dbReference type="PROSITE" id="PS00518">
    <property type="entry name" value="ZF_RING_1"/>
    <property type="match status" value="1"/>
</dbReference>
<dbReference type="Proteomes" id="UP000320762">
    <property type="component" value="Unassembled WGS sequence"/>
</dbReference>
<dbReference type="Pfam" id="PF00097">
    <property type="entry name" value="zf-C3HC4"/>
    <property type="match status" value="1"/>
</dbReference>
<dbReference type="SUPFAM" id="SSF57850">
    <property type="entry name" value="RING/U-box"/>
    <property type="match status" value="1"/>
</dbReference>
<sequence length="259" mass="28698">MPPSRTDKSIAHPSAAATAPRRHPRHPPSDTAADAQAAIPPDTGIDAAGDAENTTFSADTADATEMVKQEPEDEWKGPLFLFYETSRLRGDIKRAIRGWEECEKDWVKCEKGWDKCEKALESTTADYVAVSKGLLITEKRLEEARARHRELVGSSIACQKDLLKVSTSNLELREEMKNLKALFHCLLCDGRITEAYQADRCGHSFCRACLDAYHHIHDGCPSCKSIPLAGAGWPAPNVAVDLLIRQMTEIEEQSRQARA</sequence>
<feature type="domain" description="RING-type" evidence="6">
    <location>
        <begin position="185"/>
        <end position="224"/>
    </location>
</feature>
<feature type="compositionally biased region" description="Basic and acidic residues" evidence="5">
    <location>
        <begin position="1"/>
        <end position="10"/>
    </location>
</feature>